<dbReference type="PANTHER" id="PTHR30093">
    <property type="entry name" value="GENERAL SECRETION PATHWAY PROTEIN G"/>
    <property type="match status" value="1"/>
</dbReference>
<accession>A0A517XX15</accession>
<protein>
    <recommendedName>
        <fullName evidence="5">Prepilin-type N-terminal cleavage/methylation domain-containing protein</fullName>
    </recommendedName>
</protein>
<dbReference type="GO" id="GO:0015628">
    <property type="term" value="P:protein secretion by the type II secretion system"/>
    <property type="evidence" value="ECO:0007669"/>
    <property type="project" value="InterPro"/>
</dbReference>
<dbReference type="KEGG" id="uli:ETAA1_40250"/>
<evidence type="ECO:0000256" key="2">
    <source>
        <dbReference type="SAM" id="Phobius"/>
    </source>
</evidence>
<dbReference type="OrthoDB" id="209747at2"/>
<dbReference type="GO" id="GO:0015627">
    <property type="term" value="C:type II protein secretion system complex"/>
    <property type="evidence" value="ECO:0007669"/>
    <property type="project" value="InterPro"/>
</dbReference>
<evidence type="ECO:0000313" key="3">
    <source>
        <dbReference type="EMBL" id="QDU22050.1"/>
    </source>
</evidence>
<evidence type="ECO:0008006" key="5">
    <source>
        <dbReference type="Google" id="ProtNLM"/>
    </source>
</evidence>
<dbReference type="InterPro" id="IPR000983">
    <property type="entry name" value="Bac_GSPG_pilin"/>
</dbReference>
<dbReference type="NCBIfam" id="TIGR02532">
    <property type="entry name" value="IV_pilin_GFxxxE"/>
    <property type="match status" value="1"/>
</dbReference>
<dbReference type="PRINTS" id="PR00813">
    <property type="entry name" value="BCTERIALGSPG"/>
</dbReference>
<organism evidence="3 4">
    <name type="scientific">Urbifossiella limnaea</name>
    <dbReference type="NCBI Taxonomy" id="2528023"/>
    <lineage>
        <taxon>Bacteria</taxon>
        <taxon>Pseudomonadati</taxon>
        <taxon>Planctomycetota</taxon>
        <taxon>Planctomycetia</taxon>
        <taxon>Gemmatales</taxon>
        <taxon>Gemmataceae</taxon>
        <taxon>Urbifossiella</taxon>
    </lineage>
</organism>
<dbReference type="InterPro" id="IPR045584">
    <property type="entry name" value="Pilin-like"/>
</dbReference>
<sequence length="307" mass="32416">MIRHAAPRRGFTMIELLVVIAIIAILAGLLVVVIGKVSRTAKTAETAADIGQIASAISTYKSKMNVGYIPSCGAGGTGGGLFRLRSLYAGNEPEAVYLKQVWPQLPGCTGVKGESTGLPDADLDCNQTLVFFLTGGDVTEFQGFSTNRTNPFTKVAVGSTESRIGPFLTFKANRYAPGTAVTGADKRFSSLLDTFGSPFAYFAFNPYVNTYKAPHPTTGAYTVDQGFAFNGTTVMPYILNNKYLEPKGFQIISAGDNGKDDQTTPGTFGFGSGGTAWTPGAGEYAEGMRGADDIANFNGNGKLITQN</sequence>
<dbReference type="PANTHER" id="PTHR30093:SF2">
    <property type="entry name" value="TYPE II SECRETION SYSTEM PROTEIN H"/>
    <property type="match status" value="1"/>
</dbReference>
<feature type="transmembrane region" description="Helical" evidence="2">
    <location>
        <begin position="12"/>
        <end position="34"/>
    </location>
</feature>
<evidence type="ECO:0000313" key="4">
    <source>
        <dbReference type="Proteomes" id="UP000319576"/>
    </source>
</evidence>
<keyword evidence="1" id="KW-0488">Methylation</keyword>
<dbReference type="AlphaFoldDB" id="A0A517XX15"/>
<keyword evidence="4" id="KW-1185">Reference proteome</keyword>
<keyword evidence="2" id="KW-0812">Transmembrane</keyword>
<keyword evidence="2" id="KW-0472">Membrane</keyword>
<dbReference type="RefSeq" id="WP_145241452.1">
    <property type="nucleotide sequence ID" value="NZ_CP036273.1"/>
</dbReference>
<proteinExistence type="predicted"/>
<dbReference type="EMBL" id="CP036273">
    <property type="protein sequence ID" value="QDU22050.1"/>
    <property type="molecule type" value="Genomic_DNA"/>
</dbReference>
<dbReference type="SUPFAM" id="SSF54523">
    <property type="entry name" value="Pili subunits"/>
    <property type="match status" value="1"/>
</dbReference>
<gene>
    <name evidence="3" type="ORF">ETAA1_40250</name>
</gene>
<dbReference type="Gene3D" id="3.30.700.10">
    <property type="entry name" value="Glycoprotein, Type 4 Pilin"/>
    <property type="match status" value="1"/>
</dbReference>
<evidence type="ECO:0000256" key="1">
    <source>
        <dbReference type="ARBA" id="ARBA00022481"/>
    </source>
</evidence>
<dbReference type="Pfam" id="PF07963">
    <property type="entry name" value="N_methyl"/>
    <property type="match status" value="1"/>
</dbReference>
<name>A0A517XX15_9BACT</name>
<reference evidence="3 4" key="1">
    <citation type="submission" date="2019-02" db="EMBL/GenBank/DDBJ databases">
        <title>Deep-cultivation of Planctomycetes and their phenomic and genomic characterization uncovers novel biology.</title>
        <authorList>
            <person name="Wiegand S."/>
            <person name="Jogler M."/>
            <person name="Boedeker C."/>
            <person name="Pinto D."/>
            <person name="Vollmers J."/>
            <person name="Rivas-Marin E."/>
            <person name="Kohn T."/>
            <person name="Peeters S.H."/>
            <person name="Heuer A."/>
            <person name="Rast P."/>
            <person name="Oberbeckmann S."/>
            <person name="Bunk B."/>
            <person name="Jeske O."/>
            <person name="Meyerdierks A."/>
            <person name="Storesund J.E."/>
            <person name="Kallscheuer N."/>
            <person name="Luecker S."/>
            <person name="Lage O.M."/>
            <person name="Pohl T."/>
            <person name="Merkel B.J."/>
            <person name="Hornburger P."/>
            <person name="Mueller R.-W."/>
            <person name="Bruemmer F."/>
            <person name="Labrenz M."/>
            <person name="Spormann A.M."/>
            <person name="Op den Camp H."/>
            <person name="Overmann J."/>
            <person name="Amann R."/>
            <person name="Jetten M.S.M."/>
            <person name="Mascher T."/>
            <person name="Medema M.H."/>
            <person name="Devos D.P."/>
            <person name="Kaster A.-K."/>
            <person name="Ovreas L."/>
            <person name="Rohde M."/>
            <person name="Galperin M.Y."/>
            <person name="Jogler C."/>
        </authorList>
    </citation>
    <scope>NUCLEOTIDE SEQUENCE [LARGE SCALE GENOMIC DNA]</scope>
    <source>
        <strain evidence="3 4">ETA_A1</strain>
    </source>
</reference>
<dbReference type="Proteomes" id="UP000319576">
    <property type="component" value="Chromosome"/>
</dbReference>
<keyword evidence="2" id="KW-1133">Transmembrane helix</keyword>
<dbReference type="InterPro" id="IPR012902">
    <property type="entry name" value="N_methyl_site"/>
</dbReference>